<keyword evidence="5" id="KW-1185">Reference proteome</keyword>
<dbReference type="Proteomes" id="UP001465153">
    <property type="component" value="Unassembled WGS sequence"/>
</dbReference>
<evidence type="ECO:0000259" key="3">
    <source>
        <dbReference type="PROSITE" id="PS50110"/>
    </source>
</evidence>
<dbReference type="InterPro" id="IPR011006">
    <property type="entry name" value="CheY-like_superfamily"/>
</dbReference>
<gene>
    <name evidence="4" type="ORF">NBRC116591_26420</name>
</gene>
<evidence type="ECO:0000256" key="1">
    <source>
        <dbReference type="ARBA" id="ARBA00022553"/>
    </source>
</evidence>
<reference evidence="4 5" key="1">
    <citation type="submission" date="2024-04" db="EMBL/GenBank/DDBJ databases">
        <title>Draft genome sequence of Sessilibacter corallicola NBRC 116591.</title>
        <authorList>
            <person name="Miyakawa T."/>
            <person name="Kusuya Y."/>
            <person name="Miura T."/>
        </authorList>
    </citation>
    <scope>NUCLEOTIDE SEQUENCE [LARGE SCALE GENOMIC DNA]</scope>
    <source>
        <strain evidence="4 5">KU-00831-HH</strain>
    </source>
</reference>
<protein>
    <submittedName>
        <fullName evidence="4">Response regulator</fullName>
    </submittedName>
</protein>
<dbReference type="Gene3D" id="1.10.3210.10">
    <property type="entry name" value="Hypothetical protein af1432"/>
    <property type="match status" value="1"/>
</dbReference>
<dbReference type="CDD" id="cd17569">
    <property type="entry name" value="REC_HupR-like"/>
    <property type="match status" value="1"/>
</dbReference>
<feature type="modified residue" description="4-aspartylphosphate" evidence="2">
    <location>
        <position position="54"/>
    </location>
</feature>
<dbReference type="RefSeq" id="WP_233088346.1">
    <property type="nucleotide sequence ID" value="NZ_BAABWN010000008.1"/>
</dbReference>
<keyword evidence="1 2" id="KW-0597">Phosphoprotein</keyword>
<dbReference type="SMART" id="SM00448">
    <property type="entry name" value="REC"/>
    <property type="match status" value="1"/>
</dbReference>
<dbReference type="Pfam" id="PF13487">
    <property type="entry name" value="HD_5"/>
    <property type="match status" value="1"/>
</dbReference>
<dbReference type="InterPro" id="IPR050595">
    <property type="entry name" value="Bact_response_regulator"/>
</dbReference>
<feature type="domain" description="Response regulatory" evidence="3">
    <location>
        <begin position="5"/>
        <end position="120"/>
    </location>
</feature>
<dbReference type="Pfam" id="PF00072">
    <property type="entry name" value="Response_reg"/>
    <property type="match status" value="1"/>
</dbReference>
<sequence>MNRHKVLVVDDEPHLLSGVKDILRKYFNVYTAESATEGLKILAAAGPFSVVISDMRMPEIDGAQFLTEVRAQYESTIRILLTGQADAEAASRAVNEGGVYRFLAKPCPPDKLIEIVSKAVEDYQTQSVEADLLKTTLFSSVEVMTEVLSLVNPVAFSRAGRLSRTISKMAKKLGLKNTWQYEIAALLSQLGCVTLPPDLLEKVYTHTDLDEEETELVKNHPEVSYQLLHKIPRLEDVATMVRNQNNPESLAPENGEKPTVKESIIVGARLLYLAGLYEDLIMAGASHNHAIEKLHKHFKGKYGVQIDALSATADKGREMLIPKNIHLSELAPGMVFSEDIFSDSGMLLMAKGQRVSQTVVGRLMGFHERMGVKQPFRVLVAKK</sequence>
<dbReference type="PROSITE" id="PS50110">
    <property type="entry name" value="RESPONSE_REGULATORY"/>
    <property type="match status" value="1"/>
</dbReference>
<dbReference type="EMBL" id="BAABWN010000008">
    <property type="protein sequence ID" value="GAA6168831.1"/>
    <property type="molecule type" value="Genomic_DNA"/>
</dbReference>
<dbReference type="PANTHER" id="PTHR44591">
    <property type="entry name" value="STRESS RESPONSE REGULATOR PROTEIN 1"/>
    <property type="match status" value="1"/>
</dbReference>
<evidence type="ECO:0000313" key="5">
    <source>
        <dbReference type="Proteomes" id="UP001465153"/>
    </source>
</evidence>
<dbReference type="InterPro" id="IPR001789">
    <property type="entry name" value="Sig_transdc_resp-reg_receiver"/>
</dbReference>
<evidence type="ECO:0000313" key="4">
    <source>
        <dbReference type="EMBL" id="GAA6168831.1"/>
    </source>
</evidence>
<dbReference type="SUPFAM" id="SSF52172">
    <property type="entry name" value="CheY-like"/>
    <property type="match status" value="1"/>
</dbReference>
<dbReference type="PANTHER" id="PTHR44591:SF19">
    <property type="entry name" value="TWO-COMPONENT RESPONSE REGULATOR-RELATED"/>
    <property type="match status" value="1"/>
</dbReference>
<organism evidence="4 5">
    <name type="scientific">Sessilibacter corallicola</name>
    <dbReference type="NCBI Taxonomy" id="2904075"/>
    <lineage>
        <taxon>Bacteria</taxon>
        <taxon>Pseudomonadati</taxon>
        <taxon>Pseudomonadota</taxon>
        <taxon>Gammaproteobacteria</taxon>
        <taxon>Cellvibrionales</taxon>
        <taxon>Cellvibrionaceae</taxon>
        <taxon>Sessilibacter</taxon>
    </lineage>
</organism>
<evidence type="ECO:0000256" key="2">
    <source>
        <dbReference type="PROSITE-ProRule" id="PRU00169"/>
    </source>
</evidence>
<dbReference type="Gene3D" id="3.40.50.2300">
    <property type="match status" value="1"/>
</dbReference>
<name>A0ABQ0AB05_9GAMM</name>
<proteinExistence type="predicted"/>
<comment type="caution">
    <text evidence="4">The sequence shown here is derived from an EMBL/GenBank/DDBJ whole genome shotgun (WGS) entry which is preliminary data.</text>
</comment>
<accession>A0ABQ0AB05</accession>